<dbReference type="InterPro" id="IPR007741">
    <property type="entry name" value="Ribosomal_mL43/mS25/NADH_DH"/>
</dbReference>
<comment type="subcellular location">
    <subcellularLocation>
        <location evidence="2">Mitochondrion inner membrane</location>
        <topology evidence="2">Peripheral membrane protein</topology>
        <orientation evidence="2">Matrix side</orientation>
    </subcellularLocation>
</comment>
<gene>
    <name evidence="14" type="ORF">TTRE_0000514901</name>
</gene>
<comment type="function">
    <text evidence="1">Accessory subunit of the mitochondrial membrane respiratory chain NADH dehydrogenase (Complex I), that is believed not to be involved in catalysis. Complex I functions in the transfer of electrons from NADH to the respiratory chain. The immediate electron acceptor for the enzyme is believed to be ubiquinone.</text>
</comment>
<evidence type="ECO:0000256" key="2">
    <source>
        <dbReference type="ARBA" id="ARBA00004443"/>
    </source>
</evidence>
<evidence type="ECO:0000256" key="6">
    <source>
        <dbReference type="ARBA" id="ARBA00022660"/>
    </source>
</evidence>
<dbReference type="InterPro" id="IPR016464">
    <property type="entry name" value="NADH_Ub_cplx-1_asu_su-2"/>
</dbReference>
<evidence type="ECO:0000256" key="5">
    <source>
        <dbReference type="ARBA" id="ARBA00022448"/>
    </source>
</evidence>
<proteinExistence type="inferred from homology"/>
<feature type="domain" description="Ribosomal protein/NADH dehydrogenase" evidence="13">
    <location>
        <begin position="20"/>
        <end position="93"/>
    </location>
</feature>
<evidence type="ECO:0000256" key="10">
    <source>
        <dbReference type="ARBA" id="ARBA00023136"/>
    </source>
</evidence>
<accession>A0A077Z9G5</accession>
<dbReference type="SMART" id="SM00916">
    <property type="entry name" value="L51_S25_CI-B8"/>
    <property type="match status" value="1"/>
</dbReference>
<reference evidence="14" key="2">
    <citation type="submission" date="2014-03" db="EMBL/GenBank/DDBJ databases">
        <title>The whipworm genome and dual-species transcriptomics of an intimate host-pathogen interaction.</title>
        <authorList>
            <person name="Foth B.J."/>
            <person name="Tsai I.J."/>
            <person name="Reid A.J."/>
            <person name="Bancroft A.J."/>
            <person name="Nichol S."/>
            <person name="Tracey A."/>
            <person name="Holroyd N."/>
            <person name="Cotton J.A."/>
            <person name="Stanley E.J."/>
            <person name="Zarowiecki M."/>
            <person name="Liu J.Z."/>
            <person name="Huckvale T."/>
            <person name="Cooper P.J."/>
            <person name="Grencis R.K."/>
            <person name="Berriman M."/>
        </authorList>
    </citation>
    <scope>NUCLEOTIDE SEQUENCE [LARGE SCALE GENOMIC DNA]</scope>
</reference>
<keyword evidence="7" id="KW-0999">Mitochondrion inner membrane</keyword>
<evidence type="ECO:0000256" key="11">
    <source>
        <dbReference type="ARBA" id="ARBA00031441"/>
    </source>
</evidence>
<evidence type="ECO:0000259" key="13">
    <source>
        <dbReference type="SMART" id="SM00916"/>
    </source>
</evidence>
<dbReference type="GO" id="GO:0005743">
    <property type="term" value="C:mitochondrial inner membrane"/>
    <property type="evidence" value="ECO:0007669"/>
    <property type="project" value="UniProtKB-SubCell"/>
</dbReference>
<keyword evidence="6" id="KW-0679">Respiratory chain</keyword>
<dbReference type="PANTHER" id="PTHR12878">
    <property type="entry name" value="NADH-UBIQUINONE OXIDOREDUCTASE B8 SUBUNIT"/>
    <property type="match status" value="1"/>
</dbReference>
<comment type="similarity">
    <text evidence="3">Belongs to the complex I NDUFA2 subunit family.</text>
</comment>
<dbReference type="Gene3D" id="3.40.30.10">
    <property type="entry name" value="Glutaredoxin"/>
    <property type="match status" value="2"/>
</dbReference>
<name>A0A077Z9G5_TRITR</name>
<evidence type="ECO:0000256" key="9">
    <source>
        <dbReference type="ARBA" id="ARBA00023128"/>
    </source>
</evidence>
<dbReference type="SUPFAM" id="SSF52833">
    <property type="entry name" value="Thioredoxin-like"/>
    <property type="match status" value="2"/>
</dbReference>
<organism evidence="14 15">
    <name type="scientific">Trichuris trichiura</name>
    <name type="common">Whipworm</name>
    <name type="synonym">Trichocephalus trichiurus</name>
    <dbReference type="NCBI Taxonomy" id="36087"/>
    <lineage>
        <taxon>Eukaryota</taxon>
        <taxon>Metazoa</taxon>
        <taxon>Ecdysozoa</taxon>
        <taxon>Nematoda</taxon>
        <taxon>Enoplea</taxon>
        <taxon>Dorylaimia</taxon>
        <taxon>Trichinellida</taxon>
        <taxon>Trichuridae</taxon>
        <taxon>Trichuris</taxon>
    </lineage>
</organism>
<dbReference type="OrthoDB" id="10250268at2759"/>
<evidence type="ECO:0000256" key="4">
    <source>
        <dbReference type="ARBA" id="ARBA00016394"/>
    </source>
</evidence>
<dbReference type="PANTHER" id="PTHR12878:SF0">
    <property type="entry name" value="NADH DEHYDROGENASE [UBIQUINONE] 1 ALPHA SUBCOMPLEX SUBUNIT 2"/>
    <property type="match status" value="1"/>
</dbReference>
<keyword evidence="10" id="KW-0472">Membrane</keyword>
<evidence type="ECO:0000313" key="14">
    <source>
        <dbReference type="EMBL" id="CDW56866.1"/>
    </source>
</evidence>
<dbReference type="Proteomes" id="UP000030665">
    <property type="component" value="Unassembled WGS sequence"/>
</dbReference>
<keyword evidence="9" id="KW-0496">Mitochondrion</keyword>
<evidence type="ECO:0000256" key="12">
    <source>
        <dbReference type="ARBA" id="ARBA00032513"/>
    </source>
</evidence>
<dbReference type="EMBL" id="HG806089">
    <property type="protein sequence ID" value="CDW56866.1"/>
    <property type="molecule type" value="Genomic_DNA"/>
</dbReference>
<keyword evidence="8" id="KW-0249">Electron transport</keyword>
<dbReference type="Pfam" id="PF05047">
    <property type="entry name" value="L51_S25_CI-B8"/>
    <property type="match status" value="1"/>
</dbReference>
<dbReference type="AlphaFoldDB" id="A0A077Z9G5"/>
<dbReference type="InterPro" id="IPR036249">
    <property type="entry name" value="Thioredoxin-like_sf"/>
</dbReference>
<evidence type="ECO:0000256" key="3">
    <source>
        <dbReference type="ARBA" id="ARBA00008939"/>
    </source>
</evidence>
<evidence type="ECO:0000256" key="8">
    <source>
        <dbReference type="ARBA" id="ARBA00022982"/>
    </source>
</evidence>
<evidence type="ECO:0000256" key="7">
    <source>
        <dbReference type="ARBA" id="ARBA00022792"/>
    </source>
</evidence>
<evidence type="ECO:0000313" key="15">
    <source>
        <dbReference type="Proteomes" id="UP000030665"/>
    </source>
</evidence>
<keyword evidence="5" id="KW-0813">Transport</keyword>
<reference evidence="14" key="1">
    <citation type="submission" date="2014-01" db="EMBL/GenBank/DDBJ databases">
        <authorList>
            <person name="Aslett M."/>
        </authorList>
    </citation>
    <scope>NUCLEOTIDE SEQUENCE</scope>
</reference>
<protein>
    <recommendedName>
        <fullName evidence="4">NADH dehydrogenase [ubiquinone] 1 alpha subcomplex subunit 2</fullName>
    </recommendedName>
    <alternativeName>
        <fullName evidence="11">Complex I-B8</fullName>
    </alternativeName>
    <alternativeName>
        <fullName evidence="12">NADH-ubiquinone oxidoreductase B8 subunit</fullName>
    </alternativeName>
</protein>
<keyword evidence="15" id="KW-1185">Reference proteome</keyword>
<sequence>MSKIVGFGPKLKELRIILCQTSEASNGIRTFVSEHYMDLKDKNPELTILVRECSGVVPKIYARFEKGREVNVNVSNLSPSEILNRLHGMVTSAIMANSATAKAIKFYEYLLDLRIHYCPRSYVSRGTREFIDTYLPHVRKSNPGFPVFLIPYYGVEPWLYAR</sequence>
<dbReference type="STRING" id="36087.A0A077Z9G5"/>
<evidence type="ECO:0000256" key="1">
    <source>
        <dbReference type="ARBA" id="ARBA00003195"/>
    </source>
</evidence>